<dbReference type="AlphaFoldDB" id="A0A1F7RPJ3"/>
<dbReference type="EMBL" id="MGDE01000242">
    <property type="protein sequence ID" value="OGL43068.1"/>
    <property type="molecule type" value="Genomic_DNA"/>
</dbReference>
<dbReference type="Proteomes" id="UP000178797">
    <property type="component" value="Unassembled WGS sequence"/>
</dbReference>
<comment type="caution">
    <text evidence="2">The sequence shown here is derived from an EMBL/GenBank/DDBJ whole genome shotgun (WGS) entry which is preliminary data.</text>
</comment>
<evidence type="ECO:0000313" key="2">
    <source>
        <dbReference type="EMBL" id="OGL43068.1"/>
    </source>
</evidence>
<accession>A0A1F7RPJ3</accession>
<proteinExistence type="predicted"/>
<evidence type="ECO:0000259" key="1">
    <source>
        <dbReference type="SMART" id="SM01321"/>
    </source>
</evidence>
<dbReference type="PANTHER" id="PTHR36966:SF1">
    <property type="entry name" value="REP-ASSOCIATED TYROSINE TRANSPOSASE"/>
    <property type="match status" value="1"/>
</dbReference>
<dbReference type="InterPro" id="IPR002686">
    <property type="entry name" value="Transposase_17"/>
</dbReference>
<dbReference type="GO" id="GO:0004803">
    <property type="term" value="F:transposase activity"/>
    <property type="evidence" value="ECO:0007669"/>
    <property type="project" value="InterPro"/>
</dbReference>
<dbReference type="SMART" id="SM01321">
    <property type="entry name" value="Y1_Tnp"/>
    <property type="match status" value="1"/>
</dbReference>
<gene>
    <name evidence="2" type="ORF">A2W05_07545</name>
</gene>
<dbReference type="SUPFAM" id="SSF143422">
    <property type="entry name" value="Transposase IS200-like"/>
    <property type="match status" value="1"/>
</dbReference>
<dbReference type="PANTHER" id="PTHR36966">
    <property type="entry name" value="REP-ASSOCIATED TYROSINE TRANSPOSASE"/>
    <property type="match status" value="1"/>
</dbReference>
<name>A0A1F7RPJ3_9BACT</name>
<reference evidence="2 3" key="1">
    <citation type="journal article" date="2016" name="Nat. Commun.">
        <title>Thousands of microbial genomes shed light on interconnected biogeochemical processes in an aquifer system.</title>
        <authorList>
            <person name="Anantharaman K."/>
            <person name="Brown C.T."/>
            <person name="Hug L.A."/>
            <person name="Sharon I."/>
            <person name="Castelle C.J."/>
            <person name="Probst A.J."/>
            <person name="Thomas B.C."/>
            <person name="Singh A."/>
            <person name="Wilkins M.J."/>
            <person name="Karaoz U."/>
            <person name="Brodie E.L."/>
            <person name="Williams K.H."/>
            <person name="Hubbard S.S."/>
            <person name="Banfield J.F."/>
        </authorList>
    </citation>
    <scope>NUCLEOTIDE SEQUENCE [LARGE SCALE GENOMIC DNA]</scope>
</reference>
<protein>
    <recommendedName>
        <fullName evidence="1">Transposase IS200-like domain-containing protein</fullName>
    </recommendedName>
</protein>
<dbReference type="InterPro" id="IPR052715">
    <property type="entry name" value="RAYT_transposase"/>
</dbReference>
<dbReference type="Gene3D" id="3.30.70.1290">
    <property type="entry name" value="Transposase IS200-like"/>
    <property type="match status" value="1"/>
</dbReference>
<organism evidence="2 3">
    <name type="scientific">Candidatus Schekmanbacteria bacterium RBG_16_38_10</name>
    <dbReference type="NCBI Taxonomy" id="1817879"/>
    <lineage>
        <taxon>Bacteria</taxon>
        <taxon>Candidatus Schekmaniibacteriota</taxon>
    </lineage>
</organism>
<dbReference type="GO" id="GO:0043565">
    <property type="term" value="F:sequence-specific DNA binding"/>
    <property type="evidence" value="ECO:0007669"/>
    <property type="project" value="TreeGrafter"/>
</dbReference>
<dbReference type="GO" id="GO:0006313">
    <property type="term" value="P:DNA transposition"/>
    <property type="evidence" value="ECO:0007669"/>
    <property type="project" value="InterPro"/>
</dbReference>
<sequence length="182" mass="21724">MKYNPQQPHRRSIRLKGYDYSQAGAYFITICAYSRECIFGDVVNGIVKFLPIGKIAYQYWNEIPKHFKNVELDEFMVMPNHIHGIIVINSYVGVQNFEPLRKQNQFQHTMPSSIGSIIRTYKSAVTHLCKGNSYEHFKWQRNYYEHIIRDENDLYQIREYILNNPLKWELDEENPKNIKCKL</sequence>
<dbReference type="InterPro" id="IPR036515">
    <property type="entry name" value="Transposase_17_sf"/>
</dbReference>
<feature type="domain" description="Transposase IS200-like" evidence="1">
    <location>
        <begin position="21"/>
        <end position="164"/>
    </location>
</feature>
<evidence type="ECO:0000313" key="3">
    <source>
        <dbReference type="Proteomes" id="UP000178797"/>
    </source>
</evidence>